<reference evidence="1" key="1">
    <citation type="submission" date="2014-09" db="EMBL/GenBank/DDBJ databases">
        <authorList>
            <person name="Magalhaes I.L.F."/>
            <person name="Oliveira U."/>
            <person name="Santos F.R."/>
            <person name="Vidigal T.H.D.A."/>
            <person name="Brescovit A.D."/>
            <person name="Santos A.J."/>
        </authorList>
    </citation>
    <scope>NUCLEOTIDE SEQUENCE</scope>
    <source>
        <tissue evidence="1">Shoot tissue taken approximately 20 cm above the soil surface</tissue>
    </source>
</reference>
<name>A0A0A9E885_ARUDO</name>
<protein>
    <submittedName>
        <fullName evidence="1">Uncharacterized protein</fullName>
    </submittedName>
</protein>
<sequence>MLSSLVVAPLLEVPTIILTSVLEKVLPG</sequence>
<organism evidence="1">
    <name type="scientific">Arundo donax</name>
    <name type="common">Giant reed</name>
    <name type="synonym">Donax arundinaceus</name>
    <dbReference type="NCBI Taxonomy" id="35708"/>
    <lineage>
        <taxon>Eukaryota</taxon>
        <taxon>Viridiplantae</taxon>
        <taxon>Streptophyta</taxon>
        <taxon>Embryophyta</taxon>
        <taxon>Tracheophyta</taxon>
        <taxon>Spermatophyta</taxon>
        <taxon>Magnoliopsida</taxon>
        <taxon>Liliopsida</taxon>
        <taxon>Poales</taxon>
        <taxon>Poaceae</taxon>
        <taxon>PACMAD clade</taxon>
        <taxon>Arundinoideae</taxon>
        <taxon>Arundineae</taxon>
        <taxon>Arundo</taxon>
    </lineage>
</organism>
<proteinExistence type="predicted"/>
<reference evidence="1" key="2">
    <citation type="journal article" date="2015" name="Data Brief">
        <title>Shoot transcriptome of the giant reed, Arundo donax.</title>
        <authorList>
            <person name="Barrero R.A."/>
            <person name="Guerrero F.D."/>
            <person name="Moolhuijzen P."/>
            <person name="Goolsby J.A."/>
            <person name="Tidwell J."/>
            <person name="Bellgard S.E."/>
            <person name="Bellgard M.I."/>
        </authorList>
    </citation>
    <scope>NUCLEOTIDE SEQUENCE</scope>
    <source>
        <tissue evidence="1">Shoot tissue taken approximately 20 cm above the soil surface</tissue>
    </source>
</reference>
<dbReference type="AlphaFoldDB" id="A0A0A9E885"/>
<evidence type="ECO:0000313" key="1">
    <source>
        <dbReference type="EMBL" id="JAD96984.1"/>
    </source>
</evidence>
<dbReference type="EMBL" id="GBRH01200911">
    <property type="protein sequence ID" value="JAD96984.1"/>
    <property type="molecule type" value="Transcribed_RNA"/>
</dbReference>
<accession>A0A0A9E885</accession>